<evidence type="ECO:0000256" key="4">
    <source>
        <dbReference type="ARBA" id="ARBA00023155"/>
    </source>
</evidence>
<feature type="region of interest" description="Disordered" evidence="11">
    <location>
        <begin position="265"/>
        <end position="374"/>
    </location>
</feature>
<dbReference type="InterPro" id="IPR010982">
    <property type="entry name" value="Lambda_DNA-bd_dom_sf"/>
</dbReference>
<dbReference type="InterPro" id="IPR013847">
    <property type="entry name" value="POU"/>
</dbReference>
<dbReference type="Pfam" id="PF00046">
    <property type="entry name" value="Homeodomain"/>
    <property type="match status" value="1"/>
</dbReference>
<keyword evidence="6 8" id="KW-0539">Nucleus</keyword>
<evidence type="ECO:0000256" key="6">
    <source>
        <dbReference type="ARBA" id="ARBA00023242"/>
    </source>
</evidence>
<dbReference type="AlphaFoldDB" id="A0A061I688"/>
<evidence type="ECO:0000313" key="15">
    <source>
        <dbReference type="Proteomes" id="UP000030759"/>
    </source>
</evidence>
<dbReference type="InterPro" id="IPR000327">
    <property type="entry name" value="POU_dom"/>
</dbReference>
<dbReference type="EMBL" id="KE673439">
    <property type="protein sequence ID" value="ERE77368.1"/>
    <property type="molecule type" value="Genomic_DNA"/>
</dbReference>
<dbReference type="Pfam" id="PF00157">
    <property type="entry name" value="Pou"/>
    <property type="match status" value="2"/>
</dbReference>
<dbReference type="PROSITE" id="PS51179">
    <property type="entry name" value="POU_3"/>
    <property type="match status" value="1"/>
</dbReference>
<evidence type="ECO:0000256" key="8">
    <source>
        <dbReference type="PROSITE-ProRule" id="PRU00108"/>
    </source>
</evidence>
<feature type="domain" description="Homeobox" evidence="12">
    <location>
        <begin position="682"/>
        <end position="742"/>
    </location>
</feature>
<dbReference type="CDD" id="cd00086">
    <property type="entry name" value="homeodomain"/>
    <property type="match status" value="1"/>
</dbReference>
<evidence type="ECO:0000256" key="1">
    <source>
        <dbReference type="ARBA" id="ARBA00004123"/>
    </source>
</evidence>
<feature type="compositionally biased region" description="Pro residues" evidence="11">
    <location>
        <begin position="299"/>
        <end position="316"/>
    </location>
</feature>
<dbReference type="InterPro" id="IPR001356">
    <property type="entry name" value="HD"/>
</dbReference>
<dbReference type="InterPro" id="IPR050255">
    <property type="entry name" value="POU_domain_TF"/>
</dbReference>
<dbReference type="Proteomes" id="UP000030759">
    <property type="component" value="Unassembled WGS sequence"/>
</dbReference>
<evidence type="ECO:0000259" key="13">
    <source>
        <dbReference type="PROSITE" id="PS51179"/>
    </source>
</evidence>
<keyword evidence="5 10" id="KW-0804">Transcription</keyword>
<keyword evidence="2" id="KW-0805">Transcription regulation</keyword>
<feature type="compositionally biased region" description="Low complexity" evidence="11">
    <location>
        <begin position="280"/>
        <end position="298"/>
    </location>
</feature>
<feature type="compositionally biased region" description="Basic and acidic residues" evidence="11">
    <location>
        <begin position="169"/>
        <end position="182"/>
    </location>
</feature>
<sequence length="768" mass="82018">MLTVPQSGPEKNGAILLQKACCDSTEPLLTAQQLASAVAGVMPGGPPALNQPILIPFNMAGQLGGQQGLVLTLPTANLTNIQGLVAAAAAGGIMTLPLQNLQEWRFGWIQYPLKLKTDSSLIQYILTTVSPPSVSPSSFCYLPSPRRPTPPPFLFRKEQASKSRQSNRTKQDTVKQGKDPHTKAGSPAPPGSSILQQIGDGESQSLHLFIQNLPFLKISTVTLPPAESNSLLLDSCSPLSALTWTTSSLNSQLQQLQQLQLQQQQQQQQQQQLPPPPTSQHPQPASQAPSQSQQQQSQPTPPHQPPPASQQPPAPPAQLQQATQSQQHQPHSHPQSQNQSSPSQQSSSPPQKPSPSPGHSLPSPLTPPNPLQLVNNPLASQAAAAAAAMGSIASSQAFGNALSSLQGVTGQLVTNAQGQIIGTIPLMPNPGPTSQAASGTQGLQVQPITPQLLTNAQGQIIATVIGNQILPVINTQGITLSPIKPGQQLHQSSQTSVGQAGTQGNLLHLAHGQASTSQSPVRQASSSSSSSSSSSALSVGQLVSNPQTASGEVDGVNLEEIREFAKAFKIRRLSLGLTQTQVGQALSATEGPAYSQSAICRHTILRSHFFLPQEAQENTIASSLTAKLNPGLLYPARFEKLDITPKSAQKIKPVLERWMAEAEARHRAGMQNLTEFIGSEPSKKRKRRTSFTPQALEILNAHFEKNTHPSGQEMTEIAEKLNYDREVVRVWFCNKRQALKNTIKRLKQHEPTSAVPLEPLADSPEENC</sequence>
<keyword evidence="4 8" id="KW-0371">Homeobox</keyword>
<evidence type="ECO:0000256" key="9">
    <source>
        <dbReference type="RuleBase" id="RU000682"/>
    </source>
</evidence>
<feature type="compositionally biased region" description="Low complexity" evidence="11">
    <location>
        <begin position="317"/>
        <end position="349"/>
    </location>
</feature>
<evidence type="ECO:0000313" key="14">
    <source>
        <dbReference type="EMBL" id="ERE77368.1"/>
    </source>
</evidence>
<keyword evidence="3 8" id="KW-0238">DNA-binding</keyword>
<dbReference type="SUPFAM" id="SSF47413">
    <property type="entry name" value="lambda repressor-like DNA-binding domains"/>
    <property type="match status" value="1"/>
</dbReference>
<dbReference type="PROSITE" id="PS00465">
    <property type="entry name" value="POU_2"/>
    <property type="match status" value="1"/>
</dbReference>
<evidence type="ECO:0000256" key="3">
    <source>
        <dbReference type="ARBA" id="ARBA00023125"/>
    </source>
</evidence>
<feature type="compositionally biased region" description="Low complexity" evidence="11">
    <location>
        <begin position="515"/>
        <end position="541"/>
    </location>
</feature>
<dbReference type="PRINTS" id="PR00028">
    <property type="entry name" value="POUDOMAIN"/>
</dbReference>
<protein>
    <recommendedName>
        <fullName evidence="10">POU domain protein</fullName>
    </recommendedName>
</protein>
<proteinExistence type="inferred from homology"/>
<feature type="region of interest" description="Disordered" evidence="11">
    <location>
        <begin position="151"/>
        <end position="197"/>
    </location>
</feature>
<dbReference type="SMART" id="SM00352">
    <property type="entry name" value="POU"/>
    <property type="match status" value="1"/>
</dbReference>
<dbReference type="SMART" id="SM00389">
    <property type="entry name" value="HOX"/>
    <property type="match status" value="1"/>
</dbReference>
<dbReference type="PROSITE" id="PS50071">
    <property type="entry name" value="HOMEOBOX_2"/>
    <property type="match status" value="1"/>
</dbReference>
<gene>
    <name evidence="14" type="ORF">H671_3g11113</name>
</gene>
<dbReference type="FunFam" id="1.10.10.60:FF:000051">
    <property type="entry name" value="POU domain protein"/>
    <property type="match status" value="1"/>
</dbReference>
<evidence type="ECO:0000256" key="10">
    <source>
        <dbReference type="RuleBase" id="RU361194"/>
    </source>
</evidence>
<evidence type="ECO:0000256" key="2">
    <source>
        <dbReference type="ARBA" id="ARBA00023015"/>
    </source>
</evidence>
<evidence type="ECO:0000256" key="5">
    <source>
        <dbReference type="ARBA" id="ARBA00023163"/>
    </source>
</evidence>
<comment type="similarity">
    <text evidence="7">Belongs to the POU transcription factor family. Class-6 subfamily.</text>
</comment>
<evidence type="ECO:0000256" key="7">
    <source>
        <dbReference type="ARBA" id="ARBA00061425"/>
    </source>
</evidence>
<dbReference type="PANTHER" id="PTHR11636">
    <property type="entry name" value="POU DOMAIN"/>
    <property type="match status" value="1"/>
</dbReference>
<dbReference type="GO" id="GO:0000978">
    <property type="term" value="F:RNA polymerase II cis-regulatory region sequence-specific DNA binding"/>
    <property type="evidence" value="ECO:0007669"/>
    <property type="project" value="TreeGrafter"/>
</dbReference>
<reference evidence="15" key="1">
    <citation type="journal article" date="2013" name="Nat. Biotechnol.">
        <title>Chinese hamster genome sequenced from sorted chromosomes.</title>
        <authorList>
            <person name="Brinkrolf K."/>
            <person name="Rupp O."/>
            <person name="Laux H."/>
            <person name="Kollin F."/>
            <person name="Ernst W."/>
            <person name="Linke B."/>
            <person name="Kofler R."/>
            <person name="Romand S."/>
            <person name="Hesse F."/>
            <person name="Budach W.E."/>
            <person name="Galosy S."/>
            <person name="Muller D."/>
            <person name="Noll T."/>
            <person name="Wienberg J."/>
            <person name="Jostock T."/>
            <person name="Leonard M."/>
            <person name="Grillari J."/>
            <person name="Tauch A."/>
            <person name="Goesmann A."/>
            <person name="Helk B."/>
            <person name="Mott J.E."/>
            <person name="Puhler A."/>
            <person name="Borth N."/>
        </authorList>
    </citation>
    <scope>NUCLEOTIDE SEQUENCE [LARGE SCALE GENOMIC DNA]</scope>
    <source>
        <strain evidence="15">17A/GY</strain>
    </source>
</reference>
<name>A0A061I688_CRIGR</name>
<feature type="DNA-binding region" description="Homeobox" evidence="8">
    <location>
        <begin position="684"/>
        <end position="743"/>
    </location>
</feature>
<evidence type="ECO:0000256" key="11">
    <source>
        <dbReference type="SAM" id="MobiDB-lite"/>
    </source>
</evidence>
<comment type="subcellular location">
    <subcellularLocation>
        <location evidence="1 8 9">Nucleus</location>
    </subcellularLocation>
</comment>
<dbReference type="SUPFAM" id="SSF46689">
    <property type="entry name" value="Homeodomain-like"/>
    <property type="match status" value="1"/>
</dbReference>
<feature type="domain" description="POU-specific" evidence="13">
    <location>
        <begin position="553"/>
        <end position="663"/>
    </location>
</feature>
<dbReference type="Gene3D" id="1.10.260.40">
    <property type="entry name" value="lambda repressor-like DNA-binding domains"/>
    <property type="match status" value="1"/>
</dbReference>
<feature type="region of interest" description="Disordered" evidence="11">
    <location>
        <begin position="512"/>
        <end position="541"/>
    </location>
</feature>
<evidence type="ECO:0000259" key="12">
    <source>
        <dbReference type="PROSITE" id="PS50071"/>
    </source>
</evidence>
<dbReference type="Gene3D" id="1.10.10.60">
    <property type="entry name" value="Homeodomain-like"/>
    <property type="match status" value="1"/>
</dbReference>
<dbReference type="PROSITE" id="PS00035">
    <property type="entry name" value="POU_1"/>
    <property type="match status" value="1"/>
</dbReference>
<dbReference type="InterPro" id="IPR009057">
    <property type="entry name" value="Homeodomain-like_sf"/>
</dbReference>
<accession>A0A061I688</accession>
<dbReference type="GO" id="GO:0000981">
    <property type="term" value="F:DNA-binding transcription factor activity, RNA polymerase II-specific"/>
    <property type="evidence" value="ECO:0007669"/>
    <property type="project" value="TreeGrafter"/>
</dbReference>
<dbReference type="GO" id="GO:0005634">
    <property type="term" value="C:nucleus"/>
    <property type="evidence" value="ECO:0007669"/>
    <property type="project" value="UniProtKB-SubCell"/>
</dbReference>
<organism evidence="14 15">
    <name type="scientific">Cricetulus griseus</name>
    <name type="common">Chinese hamster</name>
    <name type="synonym">Cricetulus barabensis griseus</name>
    <dbReference type="NCBI Taxonomy" id="10029"/>
    <lineage>
        <taxon>Eukaryota</taxon>
        <taxon>Metazoa</taxon>
        <taxon>Chordata</taxon>
        <taxon>Craniata</taxon>
        <taxon>Vertebrata</taxon>
        <taxon>Euteleostomi</taxon>
        <taxon>Mammalia</taxon>
        <taxon>Eutheria</taxon>
        <taxon>Euarchontoglires</taxon>
        <taxon>Glires</taxon>
        <taxon>Rodentia</taxon>
        <taxon>Myomorpha</taxon>
        <taxon>Muroidea</taxon>
        <taxon>Cricetidae</taxon>
        <taxon>Cricetinae</taxon>
        <taxon>Cricetulus</taxon>
    </lineage>
</organism>
<dbReference type="PANTHER" id="PTHR11636:SF68">
    <property type="entry name" value="POU DOMAIN, CLASS 6, TRANSCRIPTION FACTOR 2"/>
    <property type="match status" value="1"/>
</dbReference>